<name>A0A420H6S9_9PEZI</name>
<dbReference type="EMBL" id="MCBQ01022151">
    <property type="protein sequence ID" value="RKF53144.1"/>
    <property type="molecule type" value="Genomic_DNA"/>
</dbReference>
<accession>A0A420H6S9</accession>
<proteinExistence type="predicted"/>
<organism evidence="3 4">
    <name type="scientific">Golovinomyces cichoracearum</name>
    <dbReference type="NCBI Taxonomy" id="62708"/>
    <lineage>
        <taxon>Eukaryota</taxon>
        <taxon>Fungi</taxon>
        <taxon>Dikarya</taxon>
        <taxon>Ascomycota</taxon>
        <taxon>Pezizomycotina</taxon>
        <taxon>Leotiomycetes</taxon>
        <taxon>Erysiphales</taxon>
        <taxon>Erysiphaceae</taxon>
        <taxon>Golovinomyces</taxon>
    </lineage>
</organism>
<evidence type="ECO:0000256" key="1">
    <source>
        <dbReference type="SAM" id="MobiDB-lite"/>
    </source>
</evidence>
<feature type="compositionally biased region" description="Polar residues" evidence="1">
    <location>
        <begin position="448"/>
        <end position="457"/>
    </location>
</feature>
<protein>
    <submittedName>
        <fullName evidence="3">Uncharacterized protein</fullName>
    </submittedName>
</protein>
<comment type="caution">
    <text evidence="3">The sequence shown here is derived from an EMBL/GenBank/DDBJ whole genome shotgun (WGS) entry which is preliminary data.</text>
</comment>
<feature type="compositionally biased region" description="Polar residues" evidence="1">
    <location>
        <begin position="361"/>
        <end position="375"/>
    </location>
</feature>
<feature type="region of interest" description="Disordered" evidence="1">
    <location>
        <begin position="359"/>
        <end position="495"/>
    </location>
</feature>
<keyword evidence="2" id="KW-1133">Transmembrane helix</keyword>
<sequence length="495" mass="53158">MVDYIAWPSLFLARPNKAQQDYTQRKRFLQPPKRSGISSWPTEAAAIDKLGISSSENKRKNAGTLATQAVSSDFINSSYQNTSSSKVTVTTITTRPKFPAPSMILDIHSDSNDSASFFVSLNTVGRATNSGTELSVSEPTLSVISQGQQSVTLPPLYVASTSYPSHGLNSNSTLATTNSNSISNHRDSSFTVKSTPPRLSFASLIITESSSPTSNNFVSENKTTSLSSLPLESIISTQITSTPTTPTEDVGNGEIVEPTNQTPTSTERSHYSSYHSSETPLVIGGVMGSIAGTAIVIFLIITFLRWHKNNKWMVPLDNDDTPGIAEASPGASPALPSSDMVQQRLHPFSMSSALASLSASNKWSPKTSRTASPTDTSEKGFYRVAGRKLPSVLQYGGDGYGGNEQRYNSTSRSSTYGDSQVFNGDSANQSRSTHVGTVTRESGIPFKQPSSSLNSVIEPQLLNPSLLKPPQRPDSIGRSRPSMDSSLTSRFTEEV</sequence>
<dbReference type="AlphaFoldDB" id="A0A420H6S9"/>
<keyword evidence="2" id="KW-0472">Membrane</keyword>
<evidence type="ECO:0000313" key="3">
    <source>
        <dbReference type="EMBL" id="RKF53144.1"/>
    </source>
</evidence>
<feature type="region of interest" description="Disordered" evidence="1">
    <location>
        <begin position="241"/>
        <end position="273"/>
    </location>
</feature>
<feature type="compositionally biased region" description="Polar residues" evidence="1">
    <location>
        <begin position="482"/>
        <end position="495"/>
    </location>
</feature>
<feature type="transmembrane region" description="Helical" evidence="2">
    <location>
        <begin position="281"/>
        <end position="304"/>
    </location>
</feature>
<gene>
    <name evidence="3" type="ORF">GcM3_221002</name>
</gene>
<evidence type="ECO:0000313" key="4">
    <source>
        <dbReference type="Proteomes" id="UP000283383"/>
    </source>
</evidence>
<dbReference type="STRING" id="62708.A0A420H6S9"/>
<keyword evidence="2" id="KW-0812">Transmembrane</keyword>
<keyword evidence="4" id="KW-1185">Reference proteome</keyword>
<feature type="compositionally biased region" description="Polar residues" evidence="1">
    <location>
        <begin position="405"/>
        <end position="440"/>
    </location>
</feature>
<reference evidence="3 4" key="1">
    <citation type="journal article" date="2018" name="BMC Genomics">
        <title>Comparative genome analyses reveal sequence features reflecting distinct modes of host-adaptation between dicot and monocot powdery mildew.</title>
        <authorList>
            <person name="Wu Y."/>
            <person name="Ma X."/>
            <person name="Pan Z."/>
            <person name="Kale S.D."/>
            <person name="Song Y."/>
            <person name="King H."/>
            <person name="Zhang Q."/>
            <person name="Presley C."/>
            <person name="Deng X."/>
            <person name="Wei C.I."/>
            <person name="Xiao S."/>
        </authorList>
    </citation>
    <scope>NUCLEOTIDE SEQUENCE [LARGE SCALE GENOMIC DNA]</scope>
    <source>
        <strain evidence="3">UMSG3</strain>
    </source>
</reference>
<dbReference type="Proteomes" id="UP000283383">
    <property type="component" value="Unassembled WGS sequence"/>
</dbReference>
<evidence type="ECO:0000256" key="2">
    <source>
        <dbReference type="SAM" id="Phobius"/>
    </source>
</evidence>